<gene>
    <name evidence="4" type="ORF">ACFQ38_06440</name>
</gene>
<accession>A0ABW3TVD3</accession>
<name>A0ABW3TVD3_9BACL</name>
<evidence type="ECO:0000313" key="4">
    <source>
        <dbReference type="EMBL" id="MFD1204751.1"/>
    </source>
</evidence>
<dbReference type="EMBL" id="JBHTLT010000029">
    <property type="protein sequence ID" value="MFD1204751.1"/>
    <property type="molecule type" value="Genomic_DNA"/>
</dbReference>
<comment type="similarity">
    <text evidence="1">Belongs to the CapA family.</text>
</comment>
<evidence type="ECO:0000256" key="2">
    <source>
        <dbReference type="SAM" id="SignalP"/>
    </source>
</evidence>
<organism evidence="4 5">
    <name type="scientific">Sporosarcina contaminans</name>
    <dbReference type="NCBI Taxonomy" id="633403"/>
    <lineage>
        <taxon>Bacteria</taxon>
        <taxon>Bacillati</taxon>
        <taxon>Bacillota</taxon>
        <taxon>Bacilli</taxon>
        <taxon>Bacillales</taxon>
        <taxon>Caryophanaceae</taxon>
        <taxon>Sporosarcina</taxon>
    </lineage>
</organism>
<dbReference type="SUPFAM" id="SSF56300">
    <property type="entry name" value="Metallo-dependent phosphatases"/>
    <property type="match status" value="1"/>
</dbReference>
<dbReference type="InterPro" id="IPR019079">
    <property type="entry name" value="Capsule_synth_CapA"/>
</dbReference>
<dbReference type="Pfam" id="PF09587">
    <property type="entry name" value="PGA_cap"/>
    <property type="match status" value="1"/>
</dbReference>
<keyword evidence="2" id="KW-0732">Signal</keyword>
<feature type="signal peptide" evidence="2">
    <location>
        <begin position="1"/>
        <end position="21"/>
    </location>
</feature>
<dbReference type="Gene3D" id="3.60.21.10">
    <property type="match status" value="1"/>
</dbReference>
<keyword evidence="5" id="KW-1185">Reference proteome</keyword>
<comment type="caution">
    <text evidence="4">The sequence shown here is derived from an EMBL/GenBank/DDBJ whole genome shotgun (WGS) entry which is preliminary data.</text>
</comment>
<dbReference type="InterPro" id="IPR052169">
    <property type="entry name" value="CW_Biosynth-Accessory"/>
</dbReference>
<dbReference type="Proteomes" id="UP001597231">
    <property type="component" value="Unassembled WGS sequence"/>
</dbReference>
<dbReference type="PANTHER" id="PTHR33393:SF12">
    <property type="entry name" value="CAPSULE BIOSYNTHESIS PROTEIN CAPA"/>
    <property type="match status" value="1"/>
</dbReference>
<evidence type="ECO:0000256" key="1">
    <source>
        <dbReference type="ARBA" id="ARBA00005662"/>
    </source>
</evidence>
<dbReference type="InterPro" id="IPR029052">
    <property type="entry name" value="Metallo-depent_PP-like"/>
</dbReference>
<evidence type="ECO:0000259" key="3">
    <source>
        <dbReference type="SMART" id="SM00854"/>
    </source>
</evidence>
<dbReference type="CDD" id="cd07381">
    <property type="entry name" value="MPP_CapA"/>
    <property type="match status" value="1"/>
</dbReference>
<dbReference type="PANTHER" id="PTHR33393">
    <property type="entry name" value="POLYGLUTAMINE SYNTHESIS ACCESSORY PROTEIN RV0574C-RELATED"/>
    <property type="match status" value="1"/>
</dbReference>
<dbReference type="PROSITE" id="PS51257">
    <property type="entry name" value="PROKAR_LIPOPROTEIN"/>
    <property type="match status" value="1"/>
</dbReference>
<feature type="domain" description="Capsule synthesis protein CapA" evidence="3">
    <location>
        <begin position="51"/>
        <end position="285"/>
    </location>
</feature>
<protein>
    <submittedName>
        <fullName evidence="4">CapA family protein</fullName>
    </submittedName>
</protein>
<reference evidence="5" key="1">
    <citation type="journal article" date="2019" name="Int. J. Syst. Evol. Microbiol.">
        <title>The Global Catalogue of Microorganisms (GCM) 10K type strain sequencing project: providing services to taxonomists for standard genome sequencing and annotation.</title>
        <authorList>
            <consortium name="The Broad Institute Genomics Platform"/>
            <consortium name="The Broad Institute Genome Sequencing Center for Infectious Disease"/>
            <person name="Wu L."/>
            <person name="Ma J."/>
        </authorList>
    </citation>
    <scope>NUCLEOTIDE SEQUENCE [LARGE SCALE GENOMIC DNA]</scope>
    <source>
        <strain evidence="5">CCUG 53915</strain>
    </source>
</reference>
<dbReference type="RefSeq" id="WP_381480110.1">
    <property type="nucleotide sequence ID" value="NZ_JBHTLT010000029.1"/>
</dbReference>
<evidence type="ECO:0000313" key="5">
    <source>
        <dbReference type="Proteomes" id="UP001597231"/>
    </source>
</evidence>
<feature type="chain" id="PRO_5045064294" evidence="2">
    <location>
        <begin position="22"/>
        <end position="360"/>
    </location>
</feature>
<sequence>MVRLISLFSLLMMAVGGCSYSEESIAMPKDFKPLYAKPIEYTIQADKTTITVGMIGDVLLHNPLFTYDSYGVAFERVKEKLTEIDFLLANQESLPGGKELGLSGYPRFNSPKHIIRDLKASGVDMISLANNHILDQGEKGLTNALQHMNEYNMPYVGAYATEEDRAQQRIVEVSGIRIGVLSYTYGLNGMAIPDGKEYLVSLINKNNIMTDIDNMEGKVDIIAVSIHWGDEYALIPTDFQKELAKELSNAGADIIFGHHPHVLQKHEQIGHTSVFYSLGNFYSAQQFDSTNIGGIAKVEIHRTEYAGKCFIEVGTSTFYPTAVVRDKSHRYSVVPLREAGKRAIYNESWVERHVGLKAEK</sequence>
<dbReference type="SMART" id="SM00854">
    <property type="entry name" value="PGA_cap"/>
    <property type="match status" value="1"/>
</dbReference>
<proteinExistence type="inferred from homology"/>